<evidence type="ECO:0000259" key="5">
    <source>
        <dbReference type="PROSITE" id="PS50977"/>
    </source>
</evidence>
<keyword evidence="2 4" id="KW-0238">DNA-binding</keyword>
<protein>
    <submittedName>
        <fullName evidence="6">TetR/AcrR family transcriptional regulator</fullName>
    </submittedName>
</protein>
<feature type="domain" description="HTH tetR-type" evidence="5">
    <location>
        <begin position="10"/>
        <end position="70"/>
    </location>
</feature>
<dbReference type="Pfam" id="PF00440">
    <property type="entry name" value="TetR_N"/>
    <property type="match status" value="1"/>
</dbReference>
<dbReference type="InterPro" id="IPR009057">
    <property type="entry name" value="Homeodomain-like_sf"/>
</dbReference>
<sequence length="209" mass="22540">MSKLPARRGAELRNQILVAAKNAFLAAGFERTSMDHVATQAGTTKRTLYAHFGRKEDLFLAVFELVLGLQLHHLGQPADYAPDPPAALTQFCMRFLETILSSRPLSLFQLAIAETSRFPQGGTVRLHEALLESVEARITQFLTALGQPAPAARATQLLAQLLYPRFTRALFGAAEPAATHSDDLGDTPAVDPESVRRLVAAALADAAAP</sequence>
<dbReference type="GO" id="GO:0003700">
    <property type="term" value="F:DNA-binding transcription factor activity"/>
    <property type="evidence" value="ECO:0007669"/>
    <property type="project" value="TreeGrafter"/>
</dbReference>
<reference evidence="6 7" key="1">
    <citation type="submission" date="2020-04" db="EMBL/GenBank/DDBJ databases">
        <title>Hymenobacter polaris sp. nov., isolated from Arctic soil.</title>
        <authorList>
            <person name="Dahal R.H."/>
        </authorList>
    </citation>
    <scope>NUCLEOTIDE SEQUENCE [LARGE SCALE GENOMIC DNA]</scope>
    <source>
        <strain evidence="6 7">RP-2-7</strain>
    </source>
</reference>
<dbReference type="InterPro" id="IPR001647">
    <property type="entry name" value="HTH_TetR"/>
</dbReference>
<dbReference type="SUPFAM" id="SSF46689">
    <property type="entry name" value="Homeodomain-like"/>
    <property type="match status" value="1"/>
</dbReference>
<name>A0A7Y0FMS5_9BACT</name>
<keyword evidence="1" id="KW-0805">Transcription regulation</keyword>
<accession>A0A7Y0FMS5</accession>
<dbReference type="InterPro" id="IPR050109">
    <property type="entry name" value="HTH-type_TetR-like_transc_reg"/>
</dbReference>
<dbReference type="GO" id="GO:0000976">
    <property type="term" value="F:transcription cis-regulatory region binding"/>
    <property type="evidence" value="ECO:0007669"/>
    <property type="project" value="TreeGrafter"/>
</dbReference>
<dbReference type="RefSeq" id="WP_169531240.1">
    <property type="nucleotide sequence ID" value="NZ_JABBGH010000002.1"/>
</dbReference>
<organism evidence="6 7">
    <name type="scientific">Hymenobacter polaris</name>
    <dbReference type="NCBI Taxonomy" id="2682546"/>
    <lineage>
        <taxon>Bacteria</taxon>
        <taxon>Pseudomonadati</taxon>
        <taxon>Bacteroidota</taxon>
        <taxon>Cytophagia</taxon>
        <taxon>Cytophagales</taxon>
        <taxon>Hymenobacteraceae</taxon>
        <taxon>Hymenobacter</taxon>
    </lineage>
</organism>
<proteinExistence type="predicted"/>
<evidence type="ECO:0000313" key="6">
    <source>
        <dbReference type="EMBL" id="NML65729.1"/>
    </source>
</evidence>
<dbReference type="EMBL" id="JABBGH010000002">
    <property type="protein sequence ID" value="NML65729.1"/>
    <property type="molecule type" value="Genomic_DNA"/>
</dbReference>
<feature type="DNA-binding region" description="H-T-H motif" evidence="4">
    <location>
        <begin position="33"/>
        <end position="52"/>
    </location>
</feature>
<keyword evidence="7" id="KW-1185">Reference proteome</keyword>
<evidence type="ECO:0000256" key="1">
    <source>
        <dbReference type="ARBA" id="ARBA00023015"/>
    </source>
</evidence>
<dbReference type="Pfam" id="PF14246">
    <property type="entry name" value="TetR_C_7"/>
    <property type="match status" value="1"/>
</dbReference>
<evidence type="ECO:0000256" key="2">
    <source>
        <dbReference type="ARBA" id="ARBA00023125"/>
    </source>
</evidence>
<dbReference type="AlphaFoldDB" id="A0A7Y0FMS5"/>
<keyword evidence="3" id="KW-0804">Transcription</keyword>
<dbReference type="PROSITE" id="PS50977">
    <property type="entry name" value="HTH_TETR_2"/>
    <property type="match status" value="1"/>
</dbReference>
<dbReference type="Gene3D" id="1.10.357.10">
    <property type="entry name" value="Tetracycline Repressor, domain 2"/>
    <property type="match status" value="1"/>
</dbReference>
<gene>
    <name evidence="6" type="ORF">HHL22_10980</name>
</gene>
<comment type="caution">
    <text evidence="6">The sequence shown here is derived from an EMBL/GenBank/DDBJ whole genome shotgun (WGS) entry which is preliminary data.</text>
</comment>
<dbReference type="FunFam" id="1.10.10.60:FF:000141">
    <property type="entry name" value="TetR family transcriptional regulator"/>
    <property type="match status" value="1"/>
</dbReference>
<dbReference type="Proteomes" id="UP000559626">
    <property type="component" value="Unassembled WGS sequence"/>
</dbReference>
<dbReference type="PRINTS" id="PR00455">
    <property type="entry name" value="HTHTETR"/>
</dbReference>
<evidence type="ECO:0000313" key="7">
    <source>
        <dbReference type="Proteomes" id="UP000559626"/>
    </source>
</evidence>
<evidence type="ECO:0000256" key="4">
    <source>
        <dbReference type="PROSITE-ProRule" id="PRU00335"/>
    </source>
</evidence>
<dbReference type="PANTHER" id="PTHR30055">
    <property type="entry name" value="HTH-TYPE TRANSCRIPTIONAL REGULATOR RUTR"/>
    <property type="match status" value="1"/>
</dbReference>
<evidence type="ECO:0000256" key="3">
    <source>
        <dbReference type="ARBA" id="ARBA00023163"/>
    </source>
</evidence>
<dbReference type="InterPro" id="IPR039536">
    <property type="entry name" value="TetR_C_Proteobacteria"/>
</dbReference>
<dbReference type="PANTHER" id="PTHR30055:SF146">
    <property type="entry name" value="HTH-TYPE TRANSCRIPTIONAL DUAL REGULATOR CECR"/>
    <property type="match status" value="1"/>
</dbReference>